<sequence>MFFIKKMINFLKYRFIYFFISLFVIGLGLFSILKWGYHYSIDFTGGTNLEYQLNKEIINKELNKIIKNNKIEVIEERISDKNLILKTKAIDENQEATFKKDLEKKLGVKITVLRSETVGPVLGKETINKTVIASVLAILGILIYMSFAFKGFDFAASAILAMIHDFFVVVCSYSLLSHFFGAEVDLMFVTAILTTMSFSVHDTIVIFDKIREYKASGEAFSLEEGANRALTETMVRSINNSMTILFMLLALTLFGGQTIRFFIITLLIGTITGTYSSPFVATPILVWMEKKRNKVKINS</sequence>
<organism evidence="11 12">
    <name type="scientific">Candidatus Roizmanbacteria bacterium CG23_combo_of_CG06-09_8_20_14_all_35_49</name>
    <dbReference type="NCBI Taxonomy" id="1974863"/>
    <lineage>
        <taxon>Bacteria</taxon>
        <taxon>Candidatus Roizmaniibacteriota</taxon>
    </lineage>
</organism>
<dbReference type="AlphaFoldDB" id="A0A2G9Y6B1"/>
<dbReference type="EMBL" id="PCRE01000046">
    <property type="protein sequence ID" value="PIP14777.1"/>
    <property type="molecule type" value="Genomic_DNA"/>
</dbReference>
<evidence type="ECO:0000256" key="2">
    <source>
        <dbReference type="ARBA" id="ARBA00022448"/>
    </source>
</evidence>
<proteinExistence type="inferred from homology"/>
<dbReference type="InterPro" id="IPR022645">
    <property type="entry name" value="SecD/SecF_bac"/>
</dbReference>
<dbReference type="PANTHER" id="PTHR30081">
    <property type="entry name" value="PROTEIN-EXPORT MEMBRANE PROTEIN SEC"/>
    <property type="match status" value="1"/>
</dbReference>
<feature type="transmembrane region" description="Helical" evidence="9">
    <location>
        <begin position="186"/>
        <end position="207"/>
    </location>
</feature>
<gene>
    <name evidence="9 11" type="primary">secF</name>
    <name evidence="11" type="ORF">COX47_03290</name>
</gene>
<evidence type="ECO:0000256" key="9">
    <source>
        <dbReference type="HAMAP-Rule" id="MF_01464"/>
    </source>
</evidence>
<dbReference type="Gene3D" id="1.20.1640.10">
    <property type="entry name" value="Multidrug efflux transporter AcrB transmembrane domain"/>
    <property type="match status" value="1"/>
</dbReference>
<comment type="subunit">
    <text evidence="9">Forms a complex with SecD. Part of the essential Sec protein translocation apparatus which comprises SecA, SecYEG and auxiliary proteins SecDF. Other proteins may also be involved.</text>
</comment>
<evidence type="ECO:0000259" key="10">
    <source>
        <dbReference type="Pfam" id="PF02355"/>
    </source>
</evidence>
<accession>A0A2G9Y6B1</accession>
<evidence type="ECO:0000313" key="12">
    <source>
        <dbReference type="Proteomes" id="UP000231025"/>
    </source>
</evidence>
<evidence type="ECO:0000256" key="3">
    <source>
        <dbReference type="ARBA" id="ARBA00022475"/>
    </source>
</evidence>
<dbReference type="InterPro" id="IPR048634">
    <property type="entry name" value="SecD_SecF_C"/>
</dbReference>
<keyword evidence="8 9" id="KW-0472">Membrane</keyword>
<name>A0A2G9Y6B1_9BACT</name>
<feature type="transmembrane region" description="Helical" evidence="9">
    <location>
        <begin position="130"/>
        <end position="147"/>
    </location>
</feature>
<dbReference type="PRINTS" id="PR01755">
    <property type="entry name" value="SECFTRNLCASE"/>
</dbReference>
<feature type="transmembrane region" description="Helical" evidence="9">
    <location>
        <begin position="261"/>
        <end position="287"/>
    </location>
</feature>
<reference evidence="11 12" key="1">
    <citation type="submission" date="2017-09" db="EMBL/GenBank/DDBJ databases">
        <title>Depth-based differentiation of microbial function through sediment-hosted aquifers and enrichment of novel symbionts in the deep terrestrial subsurface.</title>
        <authorList>
            <person name="Probst A.J."/>
            <person name="Ladd B."/>
            <person name="Jarett J.K."/>
            <person name="Geller-Mcgrath D.E."/>
            <person name="Sieber C.M."/>
            <person name="Emerson J.B."/>
            <person name="Anantharaman K."/>
            <person name="Thomas B.C."/>
            <person name="Malmstrom R."/>
            <person name="Stieglmeier M."/>
            <person name="Klingl A."/>
            <person name="Woyke T."/>
            <person name="Ryan C.M."/>
            <person name="Banfield J.F."/>
        </authorList>
    </citation>
    <scope>NUCLEOTIDE SEQUENCE [LARGE SCALE GENOMIC DNA]</scope>
    <source>
        <strain evidence="11">CG23_combo_of_CG06-09_8_20_14_all_35_49</strain>
    </source>
</reference>
<evidence type="ECO:0000256" key="8">
    <source>
        <dbReference type="ARBA" id="ARBA00023136"/>
    </source>
</evidence>
<dbReference type="GO" id="GO:0065002">
    <property type="term" value="P:intracellular protein transmembrane transport"/>
    <property type="evidence" value="ECO:0007669"/>
    <property type="project" value="UniProtKB-UniRule"/>
</dbReference>
<feature type="transmembrane region" description="Helical" evidence="9">
    <location>
        <begin position="15"/>
        <end position="37"/>
    </location>
</feature>
<dbReference type="GO" id="GO:0006605">
    <property type="term" value="P:protein targeting"/>
    <property type="evidence" value="ECO:0007669"/>
    <property type="project" value="UniProtKB-UniRule"/>
</dbReference>
<feature type="transmembrane region" description="Helical" evidence="9">
    <location>
        <begin position="238"/>
        <end position="255"/>
    </location>
</feature>
<dbReference type="GO" id="GO:0015450">
    <property type="term" value="F:protein-transporting ATPase activity"/>
    <property type="evidence" value="ECO:0007669"/>
    <property type="project" value="InterPro"/>
</dbReference>
<dbReference type="NCBIfam" id="TIGR00966">
    <property type="entry name" value="transloc_SecF"/>
    <property type="match status" value="1"/>
</dbReference>
<feature type="transmembrane region" description="Helical" evidence="9">
    <location>
        <begin position="159"/>
        <end position="180"/>
    </location>
</feature>
<evidence type="ECO:0000256" key="4">
    <source>
        <dbReference type="ARBA" id="ARBA00022692"/>
    </source>
</evidence>
<keyword evidence="6 9" id="KW-1133">Transmembrane helix</keyword>
<dbReference type="SUPFAM" id="SSF82866">
    <property type="entry name" value="Multidrug efflux transporter AcrB transmembrane domain"/>
    <property type="match status" value="1"/>
</dbReference>
<evidence type="ECO:0000256" key="5">
    <source>
        <dbReference type="ARBA" id="ARBA00022927"/>
    </source>
</evidence>
<dbReference type="GO" id="GO:0005886">
    <property type="term" value="C:plasma membrane"/>
    <property type="evidence" value="ECO:0007669"/>
    <property type="project" value="UniProtKB-SubCell"/>
</dbReference>
<keyword evidence="2 9" id="KW-0813">Transport</keyword>
<evidence type="ECO:0000256" key="1">
    <source>
        <dbReference type="ARBA" id="ARBA00004651"/>
    </source>
</evidence>
<keyword evidence="3 9" id="KW-1003">Cell membrane</keyword>
<keyword evidence="4 9" id="KW-0812">Transmembrane</keyword>
<dbReference type="PANTHER" id="PTHR30081:SF8">
    <property type="entry name" value="PROTEIN TRANSLOCASE SUBUNIT SECF"/>
    <property type="match status" value="1"/>
</dbReference>
<comment type="function">
    <text evidence="9">Part of the Sec protein translocase complex. Interacts with the SecYEG preprotein conducting channel. SecDF uses the proton motive force (PMF) to complete protein translocation after the ATP-dependent function of SecA.</text>
</comment>
<dbReference type="Pfam" id="PF02355">
    <property type="entry name" value="SecD_SecF_C"/>
    <property type="match status" value="1"/>
</dbReference>
<dbReference type="InterPro" id="IPR005665">
    <property type="entry name" value="SecF_bac"/>
</dbReference>
<comment type="similarity">
    <text evidence="9">Belongs to the SecD/SecF family. SecF subfamily.</text>
</comment>
<keyword evidence="7 9" id="KW-0811">Translocation</keyword>
<comment type="subcellular location">
    <subcellularLocation>
        <location evidence="1 9">Cell membrane</location>
        <topology evidence="1 9">Multi-pass membrane protein</topology>
    </subcellularLocation>
</comment>
<feature type="domain" description="Protein export membrane protein SecD/SecF C-terminal" evidence="10">
    <location>
        <begin position="100"/>
        <end position="290"/>
    </location>
</feature>
<evidence type="ECO:0000256" key="7">
    <source>
        <dbReference type="ARBA" id="ARBA00023010"/>
    </source>
</evidence>
<dbReference type="HAMAP" id="MF_01464_B">
    <property type="entry name" value="SecF_B"/>
    <property type="match status" value="1"/>
</dbReference>
<protein>
    <recommendedName>
        <fullName evidence="9">Protein-export membrane protein SecF</fullName>
    </recommendedName>
</protein>
<dbReference type="Proteomes" id="UP000231025">
    <property type="component" value="Unassembled WGS sequence"/>
</dbReference>
<dbReference type="GO" id="GO:0043952">
    <property type="term" value="P:protein transport by the Sec complex"/>
    <property type="evidence" value="ECO:0007669"/>
    <property type="project" value="UniProtKB-UniRule"/>
</dbReference>
<dbReference type="InterPro" id="IPR022813">
    <property type="entry name" value="SecD/SecF_arch_bac"/>
</dbReference>
<evidence type="ECO:0000313" key="11">
    <source>
        <dbReference type="EMBL" id="PIP14777.1"/>
    </source>
</evidence>
<evidence type="ECO:0000256" key="6">
    <source>
        <dbReference type="ARBA" id="ARBA00022989"/>
    </source>
</evidence>
<comment type="caution">
    <text evidence="11">The sequence shown here is derived from an EMBL/GenBank/DDBJ whole genome shotgun (WGS) entry which is preliminary data.</text>
</comment>
<keyword evidence="5 9" id="KW-0653">Protein transport</keyword>